<gene>
    <name evidence="1" type="ORF">Voc01_033580</name>
</gene>
<evidence type="ECO:0000313" key="1">
    <source>
        <dbReference type="EMBL" id="GIJ68441.1"/>
    </source>
</evidence>
<evidence type="ECO:0000313" key="2">
    <source>
        <dbReference type="Proteomes" id="UP000635606"/>
    </source>
</evidence>
<organism evidence="1 2">
    <name type="scientific">Virgisporangium ochraceum</name>
    <dbReference type="NCBI Taxonomy" id="65505"/>
    <lineage>
        <taxon>Bacteria</taxon>
        <taxon>Bacillati</taxon>
        <taxon>Actinomycetota</taxon>
        <taxon>Actinomycetes</taxon>
        <taxon>Micromonosporales</taxon>
        <taxon>Micromonosporaceae</taxon>
        <taxon>Virgisporangium</taxon>
    </lineage>
</organism>
<dbReference type="Pfam" id="PF14435">
    <property type="entry name" value="SUKH-4"/>
    <property type="match status" value="1"/>
</dbReference>
<comment type="caution">
    <text evidence="1">The sequence shown here is derived from an EMBL/GenBank/DDBJ whole genome shotgun (WGS) entry which is preliminary data.</text>
</comment>
<dbReference type="Proteomes" id="UP000635606">
    <property type="component" value="Unassembled WGS sequence"/>
</dbReference>
<dbReference type="EMBL" id="BOPH01000042">
    <property type="protein sequence ID" value="GIJ68441.1"/>
    <property type="molecule type" value="Genomic_DNA"/>
</dbReference>
<name>A0A8J4EB78_9ACTN</name>
<proteinExistence type="predicted"/>
<evidence type="ECO:0008006" key="3">
    <source>
        <dbReference type="Google" id="ProtNLM"/>
    </source>
</evidence>
<dbReference type="InterPro" id="IPR025851">
    <property type="entry name" value="SUKH-4"/>
</dbReference>
<reference evidence="1" key="1">
    <citation type="submission" date="2021-01" db="EMBL/GenBank/DDBJ databases">
        <title>Whole genome shotgun sequence of Virgisporangium ochraceum NBRC 16418.</title>
        <authorList>
            <person name="Komaki H."/>
            <person name="Tamura T."/>
        </authorList>
    </citation>
    <scope>NUCLEOTIDE SEQUENCE</scope>
    <source>
        <strain evidence="1">NBRC 16418</strain>
    </source>
</reference>
<sequence>MSLSRDCRWSRTRAYCPAGAHICRCARVREAAVVTHIELQAAFGNDPIRTMPGRVAEQYVSRLHDRRILTEVGLPESLLEILFFSDLGTGTPTTVGDLLHDPRLPGDIVIANGLGGLACLSAQDGTVYWHRPGDERSLGLVNSSLDHFVACLHRIWLHLRDLDLEYGEYDRESPAELGRELRRIAADVHDVDPPSFDSPVRYRQTVVFHALRYLVQE</sequence>
<dbReference type="AlphaFoldDB" id="A0A8J4EB78"/>
<accession>A0A8J4EB78</accession>
<keyword evidence="2" id="KW-1185">Reference proteome</keyword>
<protein>
    <recommendedName>
        <fullName evidence="3">SUKH-4 immunity protein of toxin-antitoxin system</fullName>
    </recommendedName>
</protein>